<organism evidence="1">
    <name type="scientific">Rhizophora mucronata</name>
    <name type="common">Asiatic mangrove</name>
    <dbReference type="NCBI Taxonomy" id="61149"/>
    <lineage>
        <taxon>Eukaryota</taxon>
        <taxon>Viridiplantae</taxon>
        <taxon>Streptophyta</taxon>
        <taxon>Embryophyta</taxon>
        <taxon>Tracheophyta</taxon>
        <taxon>Spermatophyta</taxon>
        <taxon>Magnoliopsida</taxon>
        <taxon>eudicotyledons</taxon>
        <taxon>Gunneridae</taxon>
        <taxon>Pentapetalae</taxon>
        <taxon>rosids</taxon>
        <taxon>fabids</taxon>
        <taxon>Malpighiales</taxon>
        <taxon>Rhizophoraceae</taxon>
        <taxon>Rhizophora</taxon>
    </lineage>
</organism>
<reference evidence="1" key="1">
    <citation type="submission" date="2018-02" db="EMBL/GenBank/DDBJ databases">
        <title>Rhizophora mucronata_Transcriptome.</title>
        <authorList>
            <person name="Meera S.P."/>
            <person name="Sreeshan A."/>
            <person name="Augustine A."/>
        </authorList>
    </citation>
    <scope>NUCLEOTIDE SEQUENCE</scope>
    <source>
        <tissue evidence="1">Leaf</tissue>
    </source>
</reference>
<dbReference type="AlphaFoldDB" id="A0A2P2QNS3"/>
<name>A0A2P2QNS3_RHIMU</name>
<sequence>MAQNIAFDKHVHQAFAYHRSTYMGHSQFYSCIACMLHICAISIQSQELRHYLDNNIP</sequence>
<proteinExistence type="predicted"/>
<evidence type="ECO:0000313" key="1">
    <source>
        <dbReference type="EMBL" id="MBX68534.1"/>
    </source>
</evidence>
<dbReference type="EMBL" id="GGEC01088050">
    <property type="protein sequence ID" value="MBX68534.1"/>
    <property type="molecule type" value="Transcribed_RNA"/>
</dbReference>
<accession>A0A2P2QNS3</accession>
<protein>
    <submittedName>
        <fullName evidence="1">Uncharacterized protein</fullName>
    </submittedName>
</protein>